<evidence type="ECO:0000313" key="8">
    <source>
        <dbReference type="EMBL" id="MFD1096548.1"/>
    </source>
</evidence>
<dbReference type="InterPro" id="IPR029063">
    <property type="entry name" value="SAM-dependent_MTases_sf"/>
</dbReference>
<dbReference type="HAMAP" id="MF_02126">
    <property type="entry name" value="RF_methyltr_PrmC"/>
    <property type="match status" value="1"/>
</dbReference>
<dbReference type="GO" id="GO:0102559">
    <property type="term" value="F:peptide chain release factor N(5)-glutamine methyltransferase activity"/>
    <property type="evidence" value="ECO:0007669"/>
    <property type="project" value="UniProtKB-EC"/>
</dbReference>
<feature type="binding site" evidence="5">
    <location>
        <position position="145"/>
    </location>
    <ligand>
        <name>S-adenosyl-L-methionine</name>
        <dbReference type="ChEBI" id="CHEBI:59789"/>
    </ligand>
</feature>
<dbReference type="InterPro" id="IPR040758">
    <property type="entry name" value="PrmC_N"/>
</dbReference>
<feature type="domain" description="Methyltransferase small" evidence="6">
    <location>
        <begin position="112"/>
        <end position="199"/>
    </location>
</feature>
<feature type="binding site" evidence="5">
    <location>
        <begin position="122"/>
        <end position="126"/>
    </location>
    <ligand>
        <name>S-adenosyl-L-methionine</name>
        <dbReference type="ChEBI" id="CHEBI:59789"/>
    </ligand>
</feature>
<evidence type="ECO:0000256" key="3">
    <source>
        <dbReference type="ARBA" id="ARBA00022691"/>
    </source>
</evidence>
<evidence type="ECO:0000256" key="4">
    <source>
        <dbReference type="ARBA" id="ARBA00048391"/>
    </source>
</evidence>
<comment type="caution">
    <text evidence="8">The sequence shown here is derived from an EMBL/GenBank/DDBJ whole genome shotgun (WGS) entry which is preliminary data.</text>
</comment>
<dbReference type="InterPro" id="IPR019874">
    <property type="entry name" value="RF_methyltr_PrmC"/>
</dbReference>
<dbReference type="Gene3D" id="1.10.8.10">
    <property type="entry name" value="DNA helicase RuvA subunit, C-terminal domain"/>
    <property type="match status" value="1"/>
</dbReference>
<gene>
    <name evidence="5 8" type="primary">prmC</name>
    <name evidence="8" type="ORF">ACFQ3Q_12355</name>
</gene>
<name>A0ABW3NRP3_9FLAO</name>
<dbReference type="Pfam" id="PF17827">
    <property type="entry name" value="PrmC_N"/>
    <property type="match status" value="1"/>
</dbReference>
<dbReference type="NCBIfam" id="TIGR03534">
    <property type="entry name" value="RF_mod_PrmC"/>
    <property type="match status" value="1"/>
</dbReference>
<dbReference type="InterPro" id="IPR007848">
    <property type="entry name" value="Small_mtfrase_dom"/>
</dbReference>
<keyword evidence="3 5" id="KW-0949">S-adenosyl-L-methionine</keyword>
<dbReference type="EC" id="2.1.1.297" evidence="5"/>
<accession>A0ABW3NRP3</accession>
<protein>
    <recommendedName>
        <fullName evidence="5">Release factor glutamine methyltransferase</fullName>
        <shortName evidence="5">RF MTase</shortName>
        <ecNumber evidence="5">2.1.1.297</ecNumber>
    </recommendedName>
    <alternativeName>
        <fullName evidence="5">N5-glutamine methyltransferase PrmC</fullName>
    </alternativeName>
    <alternativeName>
        <fullName evidence="5">Protein-(glutamine-N5) MTase PrmC</fullName>
    </alternativeName>
    <alternativeName>
        <fullName evidence="5">Protein-glutamine N-methyltransferase PrmC</fullName>
    </alternativeName>
</protein>
<evidence type="ECO:0000256" key="1">
    <source>
        <dbReference type="ARBA" id="ARBA00022603"/>
    </source>
</evidence>
<dbReference type="InterPro" id="IPR050320">
    <property type="entry name" value="N5-glutamine_MTase"/>
</dbReference>
<keyword evidence="1 5" id="KW-0489">Methyltransferase</keyword>
<comment type="function">
    <text evidence="5">Methylates the class 1 translation termination release factors RF1/PrfA and RF2/PrfB on the glutamine residue of the universally conserved GGQ motif.</text>
</comment>
<proteinExistence type="inferred from homology"/>
<feature type="domain" description="Release factor glutamine methyltransferase N-terminal" evidence="7">
    <location>
        <begin position="28"/>
        <end position="76"/>
    </location>
</feature>
<dbReference type="EMBL" id="JBHTLI010000002">
    <property type="protein sequence ID" value="MFD1096548.1"/>
    <property type="molecule type" value="Genomic_DNA"/>
</dbReference>
<dbReference type="NCBIfam" id="TIGR00536">
    <property type="entry name" value="hemK_fam"/>
    <property type="match status" value="1"/>
</dbReference>
<dbReference type="Proteomes" id="UP001597131">
    <property type="component" value="Unassembled WGS sequence"/>
</dbReference>
<dbReference type="RefSeq" id="WP_380746290.1">
    <property type="nucleotide sequence ID" value="NZ_JBHTLI010000002.1"/>
</dbReference>
<evidence type="ECO:0000313" key="9">
    <source>
        <dbReference type="Proteomes" id="UP001597131"/>
    </source>
</evidence>
<dbReference type="SUPFAM" id="SSF53335">
    <property type="entry name" value="S-adenosyl-L-methionine-dependent methyltransferases"/>
    <property type="match status" value="1"/>
</dbReference>
<evidence type="ECO:0000259" key="6">
    <source>
        <dbReference type="Pfam" id="PF05175"/>
    </source>
</evidence>
<evidence type="ECO:0000259" key="7">
    <source>
        <dbReference type="Pfam" id="PF17827"/>
    </source>
</evidence>
<evidence type="ECO:0000256" key="2">
    <source>
        <dbReference type="ARBA" id="ARBA00022679"/>
    </source>
</evidence>
<dbReference type="PANTHER" id="PTHR18895">
    <property type="entry name" value="HEMK METHYLTRANSFERASE"/>
    <property type="match status" value="1"/>
</dbReference>
<reference evidence="9" key="1">
    <citation type="journal article" date="2019" name="Int. J. Syst. Evol. Microbiol.">
        <title>The Global Catalogue of Microorganisms (GCM) 10K type strain sequencing project: providing services to taxonomists for standard genome sequencing and annotation.</title>
        <authorList>
            <consortium name="The Broad Institute Genomics Platform"/>
            <consortium name="The Broad Institute Genome Sequencing Center for Infectious Disease"/>
            <person name="Wu L."/>
            <person name="Ma J."/>
        </authorList>
    </citation>
    <scope>NUCLEOTIDE SEQUENCE [LARGE SCALE GENOMIC DNA]</scope>
    <source>
        <strain evidence="9">CCUG 64793</strain>
    </source>
</reference>
<evidence type="ECO:0000256" key="5">
    <source>
        <dbReference type="HAMAP-Rule" id="MF_02126"/>
    </source>
</evidence>
<dbReference type="PANTHER" id="PTHR18895:SF74">
    <property type="entry name" value="MTRF1L RELEASE FACTOR GLUTAMINE METHYLTRANSFERASE"/>
    <property type="match status" value="1"/>
</dbReference>
<dbReference type="GO" id="GO:0032259">
    <property type="term" value="P:methylation"/>
    <property type="evidence" value="ECO:0007669"/>
    <property type="project" value="UniProtKB-KW"/>
</dbReference>
<comment type="caution">
    <text evidence="5">Lacks conserved residue(s) required for the propagation of feature annotation.</text>
</comment>
<dbReference type="Gene3D" id="3.40.50.150">
    <property type="entry name" value="Vaccinia Virus protein VP39"/>
    <property type="match status" value="1"/>
</dbReference>
<dbReference type="Pfam" id="PF05175">
    <property type="entry name" value="MTS"/>
    <property type="match status" value="1"/>
</dbReference>
<keyword evidence="2 5" id="KW-0808">Transferase</keyword>
<comment type="similarity">
    <text evidence="5">Belongs to the protein N5-glutamine methyltransferase family. PrmC subfamily.</text>
</comment>
<keyword evidence="9" id="KW-1185">Reference proteome</keyword>
<feature type="binding site" evidence="5">
    <location>
        <position position="188"/>
    </location>
    <ligand>
        <name>S-adenosyl-L-methionine</name>
        <dbReference type="ChEBI" id="CHEBI:59789"/>
    </ligand>
</feature>
<dbReference type="InterPro" id="IPR004556">
    <property type="entry name" value="HemK-like"/>
</dbReference>
<comment type="catalytic activity">
    <reaction evidence="4 5">
        <text>L-glutaminyl-[peptide chain release factor] + S-adenosyl-L-methionine = N(5)-methyl-L-glutaminyl-[peptide chain release factor] + S-adenosyl-L-homocysteine + H(+)</text>
        <dbReference type="Rhea" id="RHEA:42896"/>
        <dbReference type="Rhea" id="RHEA-COMP:10271"/>
        <dbReference type="Rhea" id="RHEA-COMP:10272"/>
        <dbReference type="ChEBI" id="CHEBI:15378"/>
        <dbReference type="ChEBI" id="CHEBI:30011"/>
        <dbReference type="ChEBI" id="CHEBI:57856"/>
        <dbReference type="ChEBI" id="CHEBI:59789"/>
        <dbReference type="ChEBI" id="CHEBI:61891"/>
        <dbReference type="EC" id="2.1.1.297"/>
    </reaction>
</comment>
<feature type="binding site" evidence="5">
    <location>
        <begin position="188"/>
        <end position="191"/>
    </location>
    <ligand>
        <name>substrate</name>
    </ligand>
</feature>
<dbReference type="PROSITE" id="PS00092">
    <property type="entry name" value="N6_MTASE"/>
    <property type="match status" value="1"/>
</dbReference>
<dbReference type="InterPro" id="IPR002052">
    <property type="entry name" value="DNA_methylase_N6_adenine_CS"/>
</dbReference>
<dbReference type="CDD" id="cd02440">
    <property type="entry name" value="AdoMet_MTases"/>
    <property type="match status" value="1"/>
</dbReference>
<organism evidence="8 9">
    <name type="scientific">Salegentibacter chungangensis</name>
    <dbReference type="NCBI Taxonomy" id="1335724"/>
    <lineage>
        <taxon>Bacteria</taxon>
        <taxon>Pseudomonadati</taxon>
        <taxon>Bacteroidota</taxon>
        <taxon>Flavobacteriia</taxon>
        <taxon>Flavobacteriales</taxon>
        <taxon>Flavobacteriaceae</taxon>
        <taxon>Salegentibacter</taxon>
    </lineage>
</organism>
<sequence>MKLTDLKTEFVEHLKGEYPLEEVNSFFYLLSEEYLNLNRLDFALEPGKELSEAETVLFRKSLNRLKQHEPVQYIIGATEFFGMKFEVNKNTLIPRPETEELVQWILDDHNSEEKELKLLDIGTGTGCIAISLAKHLPKAKVSAMDISKDALETARKNAEFNEVEVEFFQQDVLELEKLKEHYDIIVSNPPYVRDLEKKEMHANVLNFEPESALYVKDDDPLLFYNKITKLARQALKPAGKIYFEINQYLSEETEKLLKSEAFETELRKDIFGNYRMLKGSL</sequence>